<reference evidence="4" key="2">
    <citation type="submission" date="2012-11" db="EMBL/GenBank/DDBJ databases">
        <authorList>
            <person name="Kuo A."/>
            <person name="Curtis B.A."/>
            <person name="Tanifuji G."/>
            <person name="Burki F."/>
            <person name="Gruber A."/>
            <person name="Irimia M."/>
            <person name="Maruyama S."/>
            <person name="Arias M.C."/>
            <person name="Ball S.G."/>
            <person name="Gile G.H."/>
            <person name="Hirakawa Y."/>
            <person name="Hopkins J.F."/>
            <person name="Rensing S.A."/>
            <person name="Schmutz J."/>
            <person name="Symeonidi A."/>
            <person name="Elias M."/>
            <person name="Eveleigh R.J."/>
            <person name="Herman E.K."/>
            <person name="Klute M.J."/>
            <person name="Nakayama T."/>
            <person name="Obornik M."/>
            <person name="Reyes-Prieto A."/>
            <person name="Armbrust E.V."/>
            <person name="Aves S.J."/>
            <person name="Beiko R.G."/>
            <person name="Coutinho P."/>
            <person name="Dacks J.B."/>
            <person name="Durnford D.G."/>
            <person name="Fast N.M."/>
            <person name="Green B.R."/>
            <person name="Grisdale C."/>
            <person name="Hempe F."/>
            <person name="Henrissat B."/>
            <person name="Hoppner M.P."/>
            <person name="Ishida K.-I."/>
            <person name="Kim E."/>
            <person name="Koreny L."/>
            <person name="Kroth P.G."/>
            <person name="Liu Y."/>
            <person name="Malik S.-B."/>
            <person name="Maier U.G."/>
            <person name="McRose D."/>
            <person name="Mock T."/>
            <person name="Neilson J.A."/>
            <person name="Onodera N.T."/>
            <person name="Poole A.M."/>
            <person name="Pritham E.J."/>
            <person name="Richards T.A."/>
            <person name="Rocap G."/>
            <person name="Roy S.W."/>
            <person name="Sarai C."/>
            <person name="Schaack S."/>
            <person name="Shirato S."/>
            <person name="Slamovits C.H."/>
            <person name="Spencer D.F."/>
            <person name="Suzuki S."/>
            <person name="Worden A.Z."/>
            <person name="Zauner S."/>
            <person name="Barry K."/>
            <person name="Bell C."/>
            <person name="Bharti A.K."/>
            <person name="Crow J.A."/>
            <person name="Grimwood J."/>
            <person name="Kramer R."/>
            <person name="Lindquist E."/>
            <person name="Lucas S."/>
            <person name="Salamov A."/>
            <person name="McFadden G.I."/>
            <person name="Lane C.E."/>
            <person name="Keeling P.J."/>
            <person name="Gray M.W."/>
            <person name="Grigoriev I.V."/>
            <person name="Archibald J.M."/>
        </authorList>
    </citation>
    <scope>NUCLEOTIDE SEQUENCE</scope>
    <source>
        <strain evidence="4">CCMP2712</strain>
    </source>
</reference>
<keyword evidence="4" id="KW-1185">Reference proteome</keyword>
<organism evidence="2">
    <name type="scientific">Guillardia theta (strain CCMP2712)</name>
    <name type="common">Cryptophyte</name>
    <dbReference type="NCBI Taxonomy" id="905079"/>
    <lineage>
        <taxon>Eukaryota</taxon>
        <taxon>Cryptophyceae</taxon>
        <taxon>Pyrenomonadales</taxon>
        <taxon>Geminigeraceae</taxon>
        <taxon>Guillardia</taxon>
    </lineage>
</organism>
<proteinExistence type="predicted"/>
<gene>
    <name evidence="2" type="ORF">GUITHDRAFT_109859</name>
</gene>
<dbReference type="GeneID" id="17300829"/>
<feature type="compositionally biased region" description="Basic and acidic residues" evidence="1">
    <location>
        <begin position="71"/>
        <end position="84"/>
    </location>
</feature>
<dbReference type="PaxDb" id="55529-EKX44075"/>
<evidence type="ECO:0000313" key="2">
    <source>
        <dbReference type="EMBL" id="EKX44075.1"/>
    </source>
</evidence>
<evidence type="ECO:0000313" key="3">
    <source>
        <dbReference type="EnsemblProtists" id="EKX44075"/>
    </source>
</evidence>
<dbReference type="AlphaFoldDB" id="L1J7L3"/>
<reference evidence="2 4" key="1">
    <citation type="journal article" date="2012" name="Nature">
        <title>Algal genomes reveal evolutionary mosaicism and the fate of nucleomorphs.</title>
        <authorList>
            <consortium name="DOE Joint Genome Institute"/>
            <person name="Curtis B.A."/>
            <person name="Tanifuji G."/>
            <person name="Burki F."/>
            <person name="Gruber A."/>
            <person name="Irimia M."/>
            <person name="Maruyama S."/>
            <person name="Arias M.C."/>
            <person name="Ball S.G."/>
            <person name="Gile G.H."/>
            <person name="Hirakawa Y."/>
            <person name="Hopkins J.F."/>
            <person name="Kuo A."/>
            <person name="Rensing S.A."/>
            <person name="Schmutz J."/>
            <person name="Symeonidi A."/>
            <person name="Elias M."/>
            <person name="Eveleigh R.J."/>
            <person name="Herman E.K."/>
            <person name="Klute M.J."/>
            <person name="Nakayama T."/>
            <person name="Obornik M."/>
            <person name="Reyes-Prieto A."/>
            <person name="Armbrust E.V."/>
            <person name="Aves S.J."/>
            <person name="Beiko R.G."/>
            <person name="Coutinho P."/>
            <person name="Dacks J.B."/>
            <person name="Durnford D.G."/>
            <person name="Fast N.M."/>
            <person name="Green B.R."/>
            <person name="Grisdale C.J."/>
            <person name="Hempel F."/>
            <person name="Henrissat B."/>
            <person name="Hoppner M.P."/>
            <person name="Ishida K."/>
            <person name="Kim E."/>
            <person name="Koreny L."/>
            <person name="Kroth P.G."/>
            <person name="Liu Y."/>
            <person name="Malik S.B."/>
            <person name="Maier U.G."/>
            <person name="McRose D."/>
            <person name="Mock T."/>
            <person name="Neilson J.A."/>
            <person name="Onodera N.T."/>
            <person name="Poole A.M."/>
            <person name="Pritham E.J."/>
            <person name="Richards T.A."/>
            <person name="Rocap G."/>
            <person name="Roy S.W."/>
            <person name="Sarai C."/>
            <person name="Schaack S."/>
            <person name="Shirato S."/>
            <person name="Slamovits C.H."/>
            <person name="Spencer D.F."/>
            <person name="Suzuki S."/>
            <person name="Worden A.Z."/>
            <person name="Zauner S."/>
            <person name="Barry K."/>
            <person name="Bell C."/>
            <person name="Bharti A.K."/>
            <person name="Crow J.A."/>
            <person name="Grimwood J."/>
            <person name="Kramer R."/>
            <person name="Lindquist E."/>
            <person name="Lucas S."/>
            <person name="Salamov A."/>
            <person name="McFadden G.I."/>
            <person name="Lane C.E."/>
            <person name="Keeling P.J."/>
            <person name="Gray M.W."/>
            <person name="Grigoriev I.V."/>
            <person name="Archibald J.M."/>
        </authorList>
    </citation>
    <scope>NUCLEOTIDE SEQUENCE</scope>
    <source>
        <strain evidence="2 4">CCMP2712</strain>
    </source>
</reference>
<accession>L1J7L3</accession>
<evidence type="ECO:0000313" key="4">
    <source>
        <dbReference type="Proteomes" id="UP000011087"/>
    </source>
</evidence>
<dbReference type="HOGENOM" id="CLU_2042542_0_0_1"/>
<feature type="region of interest" description="Disordered" evidence="1">
    <location>
        <begin position="60"/>
        <end position="84"/>
    </location>
</feature>
<dbReference type="EMBL" id="JH993006">
    <property type="protein sequence ID" value="EKX44075.1"/>
    <property type="molecule type" value="Genomic_DNA"/>
</dbReference>
<dbReference type="EnsemblProtists" id="EKX44075">
    <property type="protein sequence ID" value="EKX44075"/>
    <property type="gene ID" value="GUITHDRAFT_109859"/>
</dbReference>
<dbReference type="KEGG" id="gtt:GUITHDRAFT_109859"/>
<reference evidence="3" key="3">
    <citation type="submission" date="2016-03" db="UniProtKB">
        <authorList>
            <consortium name="EnsemblProtists"/>
        </authorList>
    </citation>
    <scope>IDENTIFICATION</scope>
</reference>
<evidence type="ECO:0000256" key="1">
    <source>
        <dbReference type="SAM" id="MobiDB-lite"/>
    </source>
</evidence>
<dbReference type="Proteomes" id="UP000011087">
    <property type="component" value="Unassembled WGS sequence"/>
</dbReference>
<protein>
    <submittedName>
        <fullName evidence="2 3">Uncharacterized protein</fullName>
    </submittedName>
</protein>
<dbReference type="RefSeq" id="XP_005831055.1">
    <property type="nucleotide sequence ID" value="XM_005830998.1"/>
</dbReference>
<sequence>MCKSVDISLVARQAKKLTITDVYFLSELSKLQADGTTAPHHWEILPARTKVAQRERHLLHQTSASDDELHDEGMEPFLKREETSRRFLDDDRPTDFTIHQLIQKFGSDAGLVFTDAAHLVL</sequence>
<name>L1J7L3_GUITC</name>